<dbReference type="GO" id="GO:0007165">
    <property type="term" value="P:signal transduction"/>
    <property type="evidence" value="ECO:0007669"/>
    <property type="project" value="TreeGrafter"/>
</dbReference>
<dbReference type="InterPro" id="IPR008271">
    <property type="entry name" value="Ser/Thr_kinase_AS"/>
</dbReference>
<feature type="domain" description="Protein kinase" evidence="8">
    <location>
        <begin position="7"/>
        <end position="277"/>
    </location>
</feature>
<gene>
    <name evidence="9" type="ORF">ZIOFF_024294</name>
</gene>
<reference evidence="9 10" key="1">
    <citation type="submission" date="2020-08" db="EMBL/GenBank/DDBJ databases">
        <title>Plant Genome Project.</title>
        <authorList>
            <person name="Zhang R.-G."/>
        </authorList>
    </citation>
    <scope>NUCLEOTIDE SEQUENCE [LARGE SCALE GENOMIC DNA]</scope>
    <source>
        <tissue evidence="9">Rhizome</tissue>
    </source>
</reference>
<sequence length="406" mass="43629">MGRGMAWRRGAVVGRGSFATVSLAYIQEPSGWRGNIPDVVAVKTAVLSRSDVLRHERSVLAEFQGCPQIVRCFGDEVAVDESTGVESYNLFLEYAAGGSLYEAIRRSGRGLGEATVRRYARSILRGLEYVHARGYAHCDIKLHNILVTGGDGGGDDVVIADFGLAKKVGADNAGPGISGTPLYMAPEAVAGGTGAAAAADVWSLGCAVAEMSSGRPAWGQRFINSWGSLLFAIGFGEESPEIPAELSAEGRDFLNRCFVKDPARRWTAKMLLQHAFVAEDEDVDANRSCIQTEYFQSPRSIFGLSEWPSPRSPSDRMIRSKSNPTKSTETDEDPPLTSPADRVKEIAETAPPPNWAGSPSDGWINVRSSASGDQSEQEQQQQPPLCGSSSSPFVSFRSVQSTTEDN</sequence>
<keyword evidence="2 5" id="KW-0547">Nucleotide-binding</keyword>
<evidence type="ECO:0000256" key="4">
    <source>
        <dbReference type="ARBA" id="ARBA00022840"/>
    </source>
</evidence>
<dbReference type="InterPro" id="IPR000719">
    <property type="entry name" value="Prot_kinase_dom"/>
</dbReference>
<dbReference type="PROSITE" id="PS50011">
    <property type="entry name" value="PROTEIN_KINASE_DOM"/>
    <property type="match status" value="1"/>
</dbReference>
<dbReference type="AlphaFoldDB" id="A0A8J5GW28"/>
<dbReference type="SUPFAM" id="SSF56112">
    <property type="entry name" value="Protein kinase-like (PK-like)"/>
    <property type="match status" value="1"/>
</dbReference>
<dbReference type="InterPro" id="IPR011009">
    <property type="entry name" value="Kinase-like_dom_sf"/>
</dbReference>
<evidence type="ECO:0000259" key="8">
    <source>
        <dbReference type="PROSITE" id="PS50011"/>
    </source>
</evidence>
<dbReference type="InterPro" id="IPR052751">
    <property type="entry name" value="Plant_MAPKKK"/>
</dbReference>
<organism evidence="9 10">
    <name type="scientific">Zingiber officinale</name>
    <name type="common">Ginger</name>
    <name type="synonym">Amomum zingiber</name>
    <dbReference type="NCBI Taxonomy" id="94328"/>
    <lineage>
        <taxon>Eukaryota</taxon>
        <taxon>Viridiplantae</taxon>
        <taxon>Streptophyta</taxon>
        <taxon>Embryophyta</taxon>
        <taxon>Tracheophyta</taxon>
        <taxon>Spermatophyta</taxon>
        <taxon>Magnoliopsida</taxon>
        <taxon>Liliopsida</taxon>
        <taxon>Zingiberales</taxon>
        <taxon>Zingiberaceae</taxon>
        <taxon>Zingiber</taxon>
    </lineage>
</organism>
<evidence type="ECO:0000313" key="9">
    <source>
        <dbReference type="EMBL" id="KAG6513957.1"/>
    </source>
</evidence>
<dbReference type="Proteomes" id="UP000734854">
    <property type="component" value="Unassembled WGS sequence"/>
</dbReference>
<keyword evidence="10" id="KW-1185">Reference proteome</keyword>
<proteinExistence type="inferred from homology"/>
<evidence type="ECO:0000256" key="5">
    <source>
        <dbReference type="PROSITE-ProRule" id="PRU10141"/>
    </source>
</evidence>
<evidence type="ECO:0000313" key="10">
    <source>
        <dbReference type="Proteomes" id="UP000734854"/>
    </source>
</evidence>
<evidence type="ECO:0000256" key="1">
    <source>
        <dbReference type="ARBA" id="ARBA00022679"/>
    </source>
</evidence>
<dbReference type="EMBL" id="JACMSC010000007">
    <property type="protein sequence ID" value="KAG6513957.1"/>
    <property type="molecule type" value="Genomic_DNA"/>
</dbReference>
<dbReference type="GO" id="GO:0004674">
    <property type="term" value="F:protein serine/threonine kinase activity"/>
    <property type="evidence" value="ECO:0007669"/>
    <property type="project" value="UniProtKB-KW"/>
</dbReference>
<keyword evidence="3" id="KW-0418">Kinase</keyword>
<keyword evidence="1" id="KW-0808">Transferase</keyword>
<dbReference type="Pfam" id="PF00069">
    <property type="entry name" value="Pkinase"/>
    <property type="match status" value="1"/>
</dbReference>
<dbReference type="SMART" id="SM00220">
    <property type="entry name" value="S_TKc"/>
    <property type="match status" value="1"/>
</dbReference>
<name>A0A8J5GW28_ZINOF</name>
<evidence type="ECO:0000256" key="7">
    <source>
        <dbReference type="SAM" id="MobiDB-lite"/>
    </source>
</evidence>
<dbReference type="Gene3D" id="1.10.510.10">
    <property type="entry name" value="Transferase(Phosphotransferase) domain 1"/>
    <property type="match status" value="1"/>
</dbReference>
<comment type="caution">
    <text evidence="9">The sequence shown here is derived from an EMBL/GenBank/DDBJ whole genome shotgun (WGS) entry which is preliminary data.</text>
</comment>
<dbReference type="PROSITE" id="PS00108">
    <property type="entry name" value="PROTEIN_KINASE_ST"/>
    <property type="match status" value="1"/>
</dbReference>
<feature type="compositionally biased region" description="Low complexity" evidence="7">
    <location>
        <begin position="377"/>
        <end position="406"/>
    </location>
</feature>
<keyword evidence="4 5" id="KW-0067">ATP-binding</keyword>
<dbReference type="PROSITE" id="PS00107">
    <property type="entry name" value="PROTEIN_KINASE_ATP"/>
    <property type="match status" value="1"/>
</dbReference>
<dbReference type="GO" id="GO:0005524">
    <property type="term" value="F:ATP binding"/>
    <property type="evidence" value="ECO:0007669"/>
    <property type="project" value="UniProtKB-UniRule"/>
</dbReference>
<comment type="similarity">
    <text evidence="6">Belongs to the protein kinase superfamily.</text>
</comment>
<feature type="binding site" evidence="5">
    <location>
        <position position="43"/>
    </location>
    <ligand>
        <name>ATP</name>
        <dbReference type="ChEBI" id="CHEBI:30616"/>
    </ligand>
</feature>
<evidence type="ECO:0000256" key="2">
    <source>
        <dbReference type="ARBA" id="ARBA00022741"/>
    </source>
</evidence>
<evidence type="ECO:0000256" key="6">
    <source>
        <dbReference type="RuleBase" id="RU000304"/>
    </source>
</evidence>
<evidence type="ECO:0000256" key="3">
    <source>
        <dbReference type="ARBA" id="ARBA00022777"/>
    </source>
</evidence>
<dbReference type="CDD" id="cd06606">
    <property type="entry name" value="STKc_MAPKKK"/>
    <property type="match status" value="1"/>
</dbReference>
<accession>A0A8J5GW28</accession>
<feature type="region of interest" description="Disordered" evidence="7">
    <location>
        <begin position="305"/>
        <end position="406"/>
    </location>
</feature>
<dbReference type="PANTHER" id="PTHR48011:SF18">
    <property type="entry name" value="MITOGEN-ACTIVATED PROTEIN KINASE KINASE KINASE 19-RELATED"/>
    <property type="match status" value="1"/>
</dbReference>
<keyword evidence="6" id="KW-0723">Serine/threonine-protein kinase</keyword>
<protein>
    <recommendedName>
        <fullName evidence="8">Protein kinase domain-containing protein</fullName>
    </recommendedName>
</protein>
<dbReference type="PANTHER" id="PTHR48011">
    <property type="entry name" value="CCR4-NOT TRANSCRIPTIONAL COMPLEX SUBUNIT CAF120-RELATED"/>
    <property type="match status" value="1"/>
</dbReference>
<dbReference type="InterPro" id="IPR017441">
    <property type="entry name" value="Protein_kinase_ATP_BS"/>
</dbReference>